<name>A0A399EM47_9DEIN</name>
<protein>
    <submittedName>
        <fullName evidence="2">Uncharacterized protein</fullName>
    </submittedName>
</protein>
<dbReference type="EMBL" id="QXDL01000069">
    <property type="protein sequence ID" value="RIH84716.1"/>
    <property type="molecule type" value="Genomic_DNA"/>
</dbReference>
<evidence type="ECO:0000313" key="2">
    <source>
        <dbReference type="EMBL" id="RIH84716.1"/>
    </source>
</evidence>
<gene>
    <name evidence="2" type="ORF">Mterra_01896</name>
</gene>
<comment type="caution">
    <text evidence="2">The sequence shown here is derived from an EMBL/GenBank/DDBJ whole genome shotgun (WGS) entry which is preliminary data.</text>
</comment>
<dbReference type="RefSeq" id="WP_147372652.1">
    <property type="nucleotide sequence ID" value="NZ_QXDL01000069.1"/>
</dbReference>
<evidence type="ECO:0000313" key="3">
    <source>
        <dbReference type="Proteomes" id="UP000265715"/>
    </source>
</evidence>
<keyword evidence="1" id="KW-0812">Transmembrane</keyword>
<keyword evidence="3" id="KW-1185">Reference proteome</keyword>
<sequence>MKSTYVLIGGLVAVAGVGGLVAWRMSQKASSAPKPGPAPQQGKIEIHPVERGGQALEPAGPAPAVTPVIKLDPVETRGGEALKIEGGVRPVPSELTGSPAPVPENTAVDSAAPFWRVGGLLPMPVLKADPQAAQMMDTANRLLFGVRVAEAAGSPTLVKHVLGVR</sequence>
<accession>A0A399EM47</accession>
<dbReference type="Proteomes" id="UP000265715">
    <property type="component" value="Unassembled WGS sequence"/>
</dbReference>
<feature type="transmembrane region" description="Helical" evidence="1">
    <location>
        <begin position="6"/>
        <end position="23"/>
    </location>
</feature>
<reference evidence="2 3" key="1">
    <citation type="submission" date="2018-08" db="EMBL/GenBank/DDBJ databases">
        <title>Meiothermus terrae DSM 26712 genome sequencing project.</title>
        <authorList>
            <person name="Da Costa M.S."/>
            <person name="Albuquerque L."/>
            <person name="Raposo P."/>
            <person name="Froufe H.J.C."/>
            <person name="Barroso C.S."/>
            <person name="Egas C."/>
        </authorList>
    </citation>
    <scope>NUCLEOTIDE SEQUENCE [LARGE SCALE GENOMIC DNA]</scope>
    <source>
        <strain evidence="2 3">DSM 26712</strain>
    </source>
</reference>
<dbReference type="AlphaFoldDB" id="A0A399EM47"/>
<evidence type="ECO:0000256" key="1">
    <source>
        <dbReference type="SAM" id="Phobius"/>
    </source>
</evidence>
<keyword evidence="1" id="KW-1133">Transmembrane helix</keyword>
<keyword evidence="1" id="KW-0472">Membrane</keyword>
<organism evidence="2 3">
    <name type="scientific">Calidithermus terrae</name>
    <dbReference type="NCBI Taxonomy" id="1408545"/>
    <lineage>
        <taxon>Bacteria</taxon>
        <taxon>Thermotogati</taxon>
        <taxon>Deinococcota</taxon>
        <taxon>Deinococci</taxon>
        <taxon>Thermales</taxon>
        <taxon>Thermaceae</taxon>
        <taxon>Calidithermus</taxon>
    </lineage>
</organism>
<proteinExistence type="predicted"/>